<evidence type="ECO:0000256" key="3">
    <source>
        <dbReference type="ARBA" id="ARBA00022692"/>
    </source>
</evidence>
<dbReference type="Pfam" id="PF07690">
    <property type="entry name" value="MFS_1"/>
    <property type="match status" value="1"/>
</dbReference>
<evidence type="ECO:0000256" key="1">
    <source>
        <dbReference type="ARBA" id="ARBA00004141"/>
    </source>
</evidence>
<evidence type="ECO:0000256" key="4">
    <source>
        <dbReference type="ARBA" id="ARBA00022847"/>
    </source>
</evidence>
<dbReference type="InterPro" id="IPR020846">
    <property type="entry name" value="MFS_dom"/>
</dbReference>
<evidence type="ECO:0000313" key="10">
    <source>
        <dbReference type="Proteomes" id="UP000291343"/>
    </source>
</evidence>
<feature type="transmembrane region" description="Helical" evidence="7">
    <location>
        <begin position="207"/>
        <end position="227"/>
    </location>
</feature>
<dbReference type="GO" id="GO:0016020">
    <property type="term" value="C:membrane"/>
    <property type="evidence" value="ECO:0007669"/>
    <property type="project" value="UniProtKB-SubCell"/>
</dbReference>
<dbReference type="AlphaFoldDB" id="A0A482WMS8"/>
<keyword evidence="4" id="KW-0769">Symport</keyword>
<feature type="transmembrane region" description="Helical" evidence="7">
    <location>
        <begin position="116"/>
        <end position="139"/>
    </location>
</feature>
<keyword evidence="3 7" id="KW-0812">Transmembrane</keyword>
<evidence type="ECO:0000256" key="7">
    <source>
        <dbReference type="SAM" id="Phobius"/>
    </source>
</evidence>
<feature type="transmembrane region" description="Helical" evidence="7">
    <location>
        <begin position="40"/>
        <end position="65"/>
    </location>
</feature>
<sequence length="483" mass="52760">MAVKSKLEMEPTVVVSSLSSSTLPLNKQEQGPVGCRQVQAIMLFLLFLVAYGLRYNLSVAIVAMAPSGNSGNSSSSAQTFDWDVQKKGAVLSAFFWGYFLVQVPAGLLGQYVSPKLLLTLTTTACSLLTLITPFGVQYGGWEVLFIIRVLEGLCQGFYVPLTYILASKWCPLTEQNRFIGFTLNGGTFGVTLAMPLSGFLASSTQGWPLIFYTTGVVGLLWVVLWVFQGADSPATHKRISQAEKDYIQTSLQHNSTKTIRTPWLEIFTSKPVWAFIAAHIGCGWLFAIIFTQMPSYISSVLGFDIKTNGLLSALPYLTMWCLSFPVCWLADIMSKHRVWTTTTQRKVWATISQTGAALVLVCLGFVERDAVAAMIVLVITVSLSSCAFSGVYVNPLDLAPNFAGVLIGIGNGLENISSILAPLSVGWILTDQKSVFQWTMVFLLALVVAGVNNLIFLIWSSAKLQPWNEPTNNVKRAPISINT</sequence>
<organism evidence="9 10">
    <name type="scientific">Laodelphax striatellus</name>
    <name type="common">Small brown planthopper</name>
    <name type="synonym">Delphax striatella</name>
    <dbReference type="NCBI Taxonomy" id="195883"/>
    <lineage>
        <taxon>Eukaryota</taxon>
        <taxon>Metazoa</taxon>
        <taxon>Ecdysozoa</taxon>
        <taxon>Arthropoda</taxon>
        <taxon>Hexapoda</taxon>
        <taxon>Insecta</taxon>
        <taxon>Pterygota</taxon>
        <taxon>Neoptera</taxon>
        <taxon>Paraneoptera</taxon>
        <taxon>Hemiptera</taxon>
        <taxon>Auchenorrhyncha</taxon>
        <taxon>Fulgoroidea</taxon>
        <taxon>Delphacidae</taxon>
        <taxon>Criomorphinae</taxon>
        <taxon>Laodelphax</taxon>
    </lineage>
</organism>
<dbReference type="PANTHER" id="PTHR11662">
    <property type="entry name" value="SOLUTE CARRIER FAMILY 17"/>
    <property type="match status" value="1"/>
</dbReference>
<keyword evidence="5 7" id="KW-1133">Transmembrane helix</keyword>
<feature type="domain" description="Major facilitator superfamily (MFS) profile" evidence="8">
    <location>
        <begin position="42"/>
        <end position="464"/>
    </location>
</feature>
<dbReference type="PROSITE" id="PS50850">
    <property type="entry name" value="MFS"/>
    <property type="match status" value="1"/>
</dbReference>
<dbReference type="FunFam" id="1.20.1250.20:FF:000423">
    <property type="entry name" value="Putative inorganic phosphate cotransporter-like Protein"/>
    <property type="match status" value="1"/>
</dbReference>
<feature type="transmembrane region" description="Helical" evidence="7">
    <location>
        <begin position="272"/>
        <end position="293"/>
    </location>
</feature>
<comment type="caution">
    <text evidence="9">The sequence shown here is derived from an EMBL/GenBank/DDBJ whole genome shotgun (WGS) entry which is preliminary data.</text>
</comment>
<dbReference type="SMR" id="A0A482WMS8"/>
<evidence type="ECO:0000259" key="8">
    <source>
        <dbReference type="PROSITE" id="PS50850"/>
    </source>
</evidence>
<feature type="transmembrane region" description="Helical" evidence="7">
    <location>
        <begin position="405"/>
        <end position="429"/>
    </location>
</feature>
<reference evidence="9 10" key="1">
    <citation type="journal article" date="2017" name="Gigascience">
        <title>Genome sequence of the small brown planthopper, Laodelphax striatellus.</title>
        <authorList>
            <person name="Zhu J."/>
            <person name="Jiang F."/>
            <person name="Wang X."/>
            <person name="Yang P."/>
            <person name="Bao Y."/>
            <person name="Zhao W."/>
            <person name="Wang W."/>
            <person name="Lu H."/>
            <person name="Wang Q."/>
            <person name="Cui N."/>
            <person name="Li J."/>
            <person name="Chen X."/>
            <person name="Luo L."/>
            <person name="Yu J."/>
            <person name="Kang L."/>
            <person name="Cui F."/>
        </authorList>
    </citation>
    <scope>NUCLEOTIDE SEQUENCE [LARGE SCALE GENOMIC DNA]</scope>
    <source>
        <strain evidence="9">Lst14</strain>
    </source>
</reference>
<feature type="transmembrane region" description="Helical" evidence="7">
    <location>
        <begin position="435"/>
        <end position="459"/>
    </location>
</feature>
<feature type="transmembrane region" description="Helical" evidence="7">
    <location>
        <begin position="346"/>
        <end position="366"/>
    </location>
</feature>
<evidence type="ECO:0000256" key="6">
    <source>
        <dbReference type="ARBA" id="ARBA00023136"/>
    </source>
</evidence>
<dbReference type="EMBL" id="QKKF02031305">
    <property type="protein sequence ID" value="RZF34491.1"/>
    <property type="molecule type" value="Genomic_DNA"/>
</dbReference>
<dbReference type="GO" id="GO:0015293">
    <property type="term" value="F:symporter activity"/>
    <property type="evidence" value="ECO:0007669"/>
    <property type="project" value="UniProtKB-KW"/>
</dbReference>
<feature type="transmembrane region" description="Helical" evidence="7">
    <location>
        <begin position="145"/>
        <end position="166"/>
    </location>
</feature>
<dbReference type="InterPro" id="IPR036259">
    <property type="entry name" value="MFS_trans_sf"/>
</dbReference>
<evidence type="ECO:0000313" key="9">
    <source>
        <dbReference type="EMBL" id="RZF34491.1"/>
    </source>
</evidence>
<dbReference type="InterPro" id="IPR011701">
    <property type="entry name" value="MFS"/>
</dbReference>
<comment type="subcellular location">
    <subcellularLocation>
        <location evidence="1">Membrane</location>
        <topology evidence="1">Multi-pass membrane protein</topology>
    </subcellularLocation>
</comment>
<proteinExistence type="predicted"/>
<keyword evidence="2" id="KW-0813">Transport</keyword>
<name>A0A482WMS8_LAOST</name>
<dbReference type="OrthoDB" id="2985014at2759"/>
<feature type="transmembrane region" description="Helical" evidence="7">
    <location>
        <begin position="313"/>
        <end position="334"/>
    </location>
</feature>
<evidence type="ECO:0000256" key="5">
    <source>
        <dbReference type="ARBA" id="ARBA00022989"/>
    </source>
</evidence>
<evidence type="ECO:0000256" key="2">
    <source>
        <dbReference type="ARBA" id="ARBA00022448"/>
    </source>
</evidence>
<feature type="transmembrane region" description="Helical" evidence="7">
    <location>
        <begin position="372"/>
        <end position="393"/>
    </location>
</feature>
<protein>
    <recommendedName>
        <fullName evidence="8">Major facilitator superfamily (MFS) profile domain-containing protein</fullName>
    </recommendedName>
</protein>
<dbReference type="Gene3D" id="1.20.1250.20">
    <property type="entry name" value="MFS general substrate transporter like domains"/>
    <property type="match status" value="2"/>
</dbReference>
<dbReference type="SUPFAM" id="SSF103473">
    <property type="entry name" value="MFS general substrate transporter"/>
    <property type="match status" value="1"/>
</dbReference>
<keyword evidence="10" id="KW-1185">Reference proteome</keyword>
<dbReference type="Proteomes" id="UP000291343">
    <property type="component" value="Unassembled WGS sequence"/>
</dbReference>
<feature type="transmembrane region" description="Helical" evidence="7">
    <location>
        <begin position="89"/>
        <end position="109"/>
    </location>
</feature>
<dbReference type="PANTHER" id="PTHR11662:SF280">
    <property type="entry name" value="FI21844P1-RELATED"/>
    <property type="match status" value="1"/>
</dbReference>
<dbReference type="GO" id="GO:0006820">
    <property type="term" value="P:monoatomic anion transport"/>
    <property type="evidence" value="ECO:0007669"/>
    <property type="project" value="TreeGrafter"/>
</dbReference>
<dbReference type="FunFam" id="1.20.1250.20:FF:000003">
    <property type="entry name" value="Solute carrier family 17 member 3"/>
    <property type="match status" value="1"/>
</dbReference>
<dbReference type="InterPro" id="IPR050382">
    <property type="entry name" value="MFS_Na/Anion_cotransporter"/>
</dbReference>
<dbReference type="InParanoid" id="A0A482WMS8"/>
<feature type="transmembrane region" description="Helical" evidence="7">
    <location>
        <begin position="178"/>
        <end position="201"/>
    </location>
</feature>
<dbReference type="STRING" id="195883.A0A482WMS8"/>
<keyword evidence="6 7" id="KW-0472">Membrane</keyword>
<accession>A0A482WMS8</accession>
<gene>
    <name evidence="9" type="ORF">LSTR_LSTR011733</name>
</gene>